<name>A0A3E2BPC7_9BACT</name>
<evidence type="ECO:0000313" key="1">
    <source>
        <dbReference type="EMBL" id="RFT16564.1"/>
    </source>
</evidence>
<protein>
    <submittedName>
        <fullName evidence="1">Uncharacterized protein</fullName>
    </submittedName>
</protein>
<dbReference type="Proteomes" id="UP000257323">
    <property type="component" value="Unassembled WGS sequence"/>
</dbReference>
<proteinExistence type="predicted"/>
<reference evidence="1 2" key="1">
    <citation type="submission" date="2018-08" db="EMBL/GenBank/DDBJ databases">
        <title>Genome analysis of the thermophilic bacterium of the candidate phylum Aminicenantes from deep subsurface aquifer revealed its physiology and ecological role.</title>
        <authorList>
            <person name="Kadnikov V.V."/>
            <person name="Mardanov A.V."/>
            <person name="Beletsky A.V."/>
            <person name="Karnachuk O.V."/>
            <person name="Ravin N.V."/>
        </authorList>
    </citation>
    <scope>NUCLEOTIDE SEQUENCE [LARGE SCALE GENOMIC DNA]</scope>
    <source>
        <strain evidence="1">BY38</strain>
    </source>
</reference>
<organism evidence="1 2">
    <name type="scientific">Candidatus Saccharicenans subterraneus</name>
    <dbReference type="NCBI Taxonomy" id="2508984"/>
    <lineage>
        <taxon>Bacteria</taxon>
        <taxon>Candidatus Aminicenantota</taxon>
        <taxon>Candidatus Aminicenantia</taxon>
        <taxon>Candidatus Aminicenantales</taxon>
        <taxon>Candidatus Saccharicenantaceae</taxon>
        <taxon>Candidatus Saccharicenans</taxon>
    </lineage>
</organism>
<gene>
    <name evidence="1" type="ORF">OP8BY_1742</name>
</gene>
<evidence type="ECO:0000313" key="2">
    <source>
        <dbReference type="Proteomes" id="UP000257323"/>
    </source>
</evidence>
<dbReference type="EMBL" id="QUAH01000003">
    <property type="protein sequence ID" value="RFT16564.1"/>
    <property type="molecule type" value="Genomic_DNA"/>
</dbReference>
<accession>A0A3E2BPC7</accession>
<dbReference type="AlphaFoldDB" id="A0A3E2BPC7"/>
<sequence length="43" mass="4765">MLINIFNLSRKSSYCLLRPAPADRVGQAASGQTAFFFGQNFII</sequence>
<comment type="caution">
    <text evidence="1">The sequence shown here is derived from an EMBL/GenBank/DDBJ whole genome shotgun (WGS) entry which is preliminary data.</text>
</comment>